<dbReference type="EMBL" id="MTBD01000010">
    <property type="protein sequence ID" value="PRP71497.1"/>
    <property type="molecule type" value="Genomic_DNA"/>
</dbReference>
<name>A0A2S9X725_9NEIS</name>
<dbReference type="Pfam" id="PF05065">
    <property type="entry name" value="Phage_capsid"/>
    <property type="match status" value="1"/>
</dbReference>
<reference evidence="3 4" key="1">
    <citation type="submission" date="2017-01" db="EMBL/GenBank/DDBJ databases">
        <title>New insights into the genetic diversity of Chromobacterium isolated from tropical freshwater lake.</title>
        <authorList>
            <person name="Santos A.B."/>
            <person name="Nascimento A.M."/>
            <person name="Da Silva P.C."/>
        </authorList>
    </citation>
    <scope>NUCLEOTIDE SEQUENCE [LARGE SCALE GENOMIC DNA]</scope>
    <source>
        <strain evidence="3 4">56AF</strain>
    </source>
</reference>
<dbReference type="AlphaFoldDB" id="A0A2S9X725"/>
<dbReference type="OrthoDB" id="9786516at2"/>
<dbReference type="SUPFAM" id="SSF56563">
    <property type="entry name" value="Major capsid protein gp5"/>
    <property type="match status" value="1"/>
</dbReference>
<dbReference type="InterPro" id="IPR024455">
    <property type="entry name" value="Phage_capsid"/>
</dbReference>
<protein>
    <recommendedName>
        <fullName evidence="2">Phage capsid-like C-terminal domain-containing protein</fullName>
    </recommendedName>
</protein>
<dbReference type="Proteomes" id="UP000239469">
    <property type="component" value="Unassembled WGS sequence"/>
</dbReference>
<dbReference type="NCBIfam" id="TIGR01554">
    <property type="entry name" value="major_cap_HK97"/>
    <property type="match status" value="1"/>
</dbReference>
<feature type="domain" description="Phage capsid-like C-terminal" evidence="2">
    <location>
        <begin position="120"/>
        <end position="393"/>
    </location>
</feature>
<gene>
    <name evidence="3" type="ORF">BUE93_05725</name>
</gene>
<comment type="subcellular location">
    <subcellularLocation>
        <location evidence="1">Virion</location>
    </subcellularLocation>
</comment>
<comment type="caution">
    <text evidence="3">The sequence shown here is derived from an EMBL/GenBank/DDBJ whole genome shotgun (WGS) entry which is preliminary data.</text>
</comment>
<sequence>MSIQALRDKRVTIANKMKALVEKEGAWDSDRQTEFNNMKTEVEQIDNQISAIEAALRVQEGIAVTDEQTAQFRNVSTENAAELRRELLVAFLRDGQQGIQNLVNSGRIQNAQTVGTPAGGGYTVTREMFGAIQSAMALVGGVRDVSTVLKTASGNPLDFVVTDTTQEEGDILGEGQTAPASETQFGTTEMGAFKYTSKAVAVSLELLQDSEFDIEAYIVALLGQRLGRITNRHFTIGSGSKQPRGVVTAAPVGKAAASGQVAAVTLEDLIDLEHSVDPVYRAAAKWMFHDGTLRKLKQLKDATGRPLWLPGLAVNAPDTILNYGYQINQHMPVMAANAKSILFGDFKKYLIRDVMGATLYRNTDSAYNERGLVGFHSILRTDGDMVDIGGAIKAYQNSAS</sequence>
<dbReference type="InterPro" id="IPR054612">
    <property type="entry name" value="Phage_capsid-like_C"/>
</dbReference>
<dbReference type="RefSeq" id="WP_106076108.1">
    <property type="nucleotide sequence ID" value="NZ_MTBD01000010.1"/>
</dbReference>
<evidence type="ECO:0000259" key="2">
    <source>
        <dbReference type="Pfam" id="PF05065"/>
    </source>
</evidence>
<evidence type="ECO:0000313" key="3">
    <source>
        <dbReference type="EMBL" id="PRP71497.1"/>
    </source>
</evidence>
<accession>A0A2S9X725</accession>
<organism evidence="3 4">
    <name type="scientific">Chromobacterium amazonense</name>
    <dbReference type="NCBI Taxonomy" id="1382803"/>
    <lineage>
        <taxon>Bacteria</taxon>
        <taxon>Pseudomonadati</taxon>
        <taxon>Pseudomonadota</taxon>
        <taxon>Betaproteobacteria</taxon>
        <taxon>Neisseriales</taxon>
        <taxon>Chromobacteriaceae</taxon>
        <taxon>Chromobacterium</taxon>
    </lineage>
</organism>
<dbReference type="Gene3D" id="3.30.2400.10">
    <property type="entry name" value="Major capsid protein gp5"/>
    <property type="match status" value="1"/>
</dbReference>
<proteinExistence type="predicted"/>
<evidence type="ECO:0000313" key="4">
    <source>
        <dbReference type="Proteomes" id="UP000239469"/>
    </source>
</evidence>
<evidence type="ECO:0000256" key="1">
    <source>
        <dbReference type="ARBA" id="ARBA00004328"/>
    </source>
</evidence>